<proteinExistence type="predicted"/>
<protein>
    <submittedName>
        <fullName evidence="1">BnaC09g18960D protein</fullName>
    </submittedName>
</protein>
<evidence type="ECO:0000313" key="2">
    <source>
        <dbReference type="Proteomes" id="UP000028999"/>
    </source>
</evidence>
<accession>A0A078GDM9</accession>
<organism evidence="1 2">
    <name type="scientific">Brassica napus</name>
    <name type="common">Rape</name>
    <dbReference type="NCBI Taxonomy" id="3708"/>
    <lineage>
        <taxon>Eukaryota</taxon>
        <taxon>Viridiplantae</taxon>
        <taxon>Streptophyta</taxon>
        <taxon>Embryophyta</taxon>
        <taxon>Tracheophyta</taxon>
        <taxon>Spermatophyta</taxon>
        <taxon>Magnoliopsida</taxon>
        <taxon>eudicotyledons</taxon>
        <taxon>Gunneridae</taxon>
        <taxon>Pentapetalae</taxon>
        <taxon>rosids</taxon>
        <taxon>malvids</taxon>
        <taxon>Brassicales</taxon>
        <taxon>Brassicaceae</taxon>
        <taxon>Brassiceae</taxon>
        <taxon>Brassica</taxon>
    </lineage>
</organism>
<dbReference type="Proteomes" id="UP000028999">
    <property type="component" value="Unassembled WGS sequence"/>
</dbReference>
<gene>
    <name evidence="1" type="primary">BnaC09g18960D</name>
    <name evidence="1" type="ORF">GSBRNA2T00021661001</name>
</gene>
<evidence type="ECO:0000313" key="1">
    <source>
        <dbReference type="EMBL" id="CDY23142.1"/>
    </source>
</evidence>
<keyword evidence="2" id="KW-1185">Reference proteome</keyword>
<dbReference type="EMBL" id="LK032140">
    <property type="protein sequence ID" value="CDY23142.1"/>
    <property type="molecule type" value="Genomic_DNA"/>
</dbReference>
<name>A0A078GDM9_BRANA</name>
<dbReference type="AlphaFoldDB" id="A0A078GDM9"/>
<reference evidence="1 2" key="1">
    <citation type="journal article" date="2014" name="Science">
        <title>Plant genetics. Early allopolyploid evolution in the post-Neolithic Brassica napus oilseed genome.</title>
        <authorList>
            <person name="Chalhoub B."/>
            <person name="Denoeud F."/>
            <person name="Liu S."/>
            <person name="Parkin I.A."/>
            <person name="Tang H."/>
            <person name="Wang X."/>
            <person name="Chiquet J."/>
            <person name="Belcram H."/>
            <person name="Tong C."/>
            <person name="Samans B."/>
            <person name="Correa M."/>
            <person name="Da Silva C."/>
            <person name="Just J."/>
            <person name="Falentin C."/>
            <person name="Koh C.S."/>
            <person name="Le Clainche I."/>
            <person name="Bernard M."/>
            <person name="Bento P."/>
            <person name="Noel B."/>
            <person name="Labadie K."/>
            <person name="Alberti A."/>
            <person name="Charles M."/>
            <person name="Arnaud D."/>
            <person name="Guo H."/>
            <person name="Daviaud C."/>
            <person name="Alamery S."/>
            <person name="Jabbari K."/>
            <person name="Zhao M."/>
            <person name="Edger P.P."/>
            <person name="Chelaifa H."/>
            <person name="Tack D."/>
            <person name="Lassalle G."/>
            <person name="Mestiri I."/>
            <person name="Schnel N."/>
            <person name="Le Paslier M.C."/>
            <person name="Fan G."/>
            <person name="Renault V."/>
            <person name="Bayer P.E."/>
            <person name="Golicz A.A."/>
            <person name="Manoli S."/>
            <person name="Lee T.H."/>
            <person name="Thi V.H."/>
            <person name="Chalabi S."/>
            <person name="Hu Q."/>
            <person name="Fan C."/>
            <person name="Tollenaere R."/>
            <person name="Lu Y."/>
            <person name="Battail C."/>
            <person name="Shen J."/>
            <person name="Sidebottom C.H."/>
            <person name="Wang X."/>
            <person name="Canaguier A."/>
            <person name="Chauveau A."/>
            <person name="Berard A."/>
            <person name="Deniot G."/>
            <person name="Guan M."/>
            <person name="Liu Z."/>
            <person name="Sun F."/>
            <person name="Lim Y.P."/>
            <person name="Lyons E."/>
            <person name="Town C.D."/>
            <person name="Bancroft I."/>
            <person name="Wang X."/>
            <person name="Meng J."/>
            <person name="Ma J."/>
            <person name="Pires J.C."/>
            <person name="King G.J."/>
            <person name="Brunel D."/>
            <person name="Delourme R."/>
            <person name="Renard M."/>
            <person name="Aury J.M."/>
            <person name="Adams K.L."/>
            <person name="Batley J."/>
            <person name="Snowdon R.J."/>
            <person name="Tost J."/>
            <person name="Edwards D."/>
            <person name="Zhou Y."/>
            <person name="Hua W."/>
            <person name="Sharpe A.G."/>
            <person name="Paterson A.H."/>
            <person name="Guan C."/>
            <person name="Wincker P."/>
        </authorList>
    </citation>
    <scope>NUCLEOTIDE SEQUENCE [LARGE SCALE GENOMIC DNA]</scope>
    <source>
        <strain evidence="2">cv. Darmor-bzh</strain>
    </source>
</reference>
<dbReference type="PaxDb" id="3708-A0A078GDM9"/>
<sequence>MMDCDGDNSERRRFGASRWWPQRCSCYSGAQSLREEIMEWWSESSSADGHHLTEGVATL</sequence>
<dbReference type="Gramene" id="CDY23142">
    <property type="protein sequence ID" value="CDY23142"/>
    <property type="gene ID" value="GSBRNA2T00021661001"/>
</dbReference>